<dbReference type="GO" id="GO:0046487">
    <property type="term" value="P:glyoxylate metabolic process"/>
    <property type="evidence" value="ECO:0007669"/>
    <property type="project" value="TreeGrafter"/>
</dbReference>
<dbReference type="InterPro" id="IPR036237">
    <property type="entry name" value="Xyl_isomerase-like_sf"/>
</dbReference>
<comment type="similarity">
    <text evidence="2">Belongs to the hyi family.</text>
</comment>
<dbReference type="InterPro" id="IPR013022">
    <property type="entry name" value="Xyl_isomerase-like_TIM-brl"/>
</dbReference>
<organism evidence="5 6">
    <name type="scientific">Acidocella aromatica</name>
    <dbReference type="NCBI Taxonomy" id="1303579"/>
    <lineage>
        <taxon>Bacteria</taxon>
        <taxon>Pseudomonadati</taxon>
        <taxon>Pseudomonadota</taxon>
        <taxon>Alphaproteobacteria</taxon>
        <taxon>Acetobacterales</taxon>
        <taxon>Acidocellaceae</taxon>
        <taxon>Acidocella</taxon>
    </lineage>
</organism>
<dbReference type="AlphaFoldDB" id="A0A840VMJ6"/>
<reference evidence="5 6" key="1">
    <citation type="submission" date="2020-08" db="EMBL/GenBank/DDBJ databases">
        <title>Genomic Encyclopedia of Type Strains, Phase IV (KMG-IV): sequencing the most valuable type-strain genomes for metagenomic binning, comparative biology and taxonomic classification.</title>
        <authorList>
            <person name="Goeker M."/>
        </authorList>
    </citation>
    <scope>NUCLEOTIDE SEQUENCE [LARGE SCALE GENOMIC DNA]</scope>
    <source>
        <strain evidence="5 6">DSM 27026</strain>
    </source>
</reference>
<dbReference type="PANTHER" id="PTHR43489:SF6">
    <property type="entry name" value="HYDROXYPYRUVATE ISOMERASE-RELATED"/>
    <property type="match status" value="1"/>
</dbReference>
<name>A0A840VMJ6_9PROT</name>
<protein>
    <submittedName>
        <fullName evidence="5">Hydroxypyruvate isomerase</fullName>
        <ecNumber evidence="5">5.3.1.22</ecNumber>
    </submittedName>
</protein>
<dbReference type="Gene3D" id="3.20.20.150">
    <property type="entry name" value="Divalent-metal-dependent TIM barrel enzymes"/>
    <property type="match status" value="1"/>
</dbReference>
<dbReference type="InterPro" id="IPR050417">
    <property type="entry name" value="Sugar_Epim/Isomerase"/>
</dbReference>
<dbReference type="InterPro" id="IPR026040">
    <property type="entry name" value="HyI-like"/>
</dbReference>
<dbReference type="Proteomes" id="UP000553706">
    <property type="component" value="Unassembled WGS sequence"/>
</dbReference>
<feature type="active site" description="Proton donor/acceptor" evidence="3">
    <location>
        <position position="143"/>
    </location>
</feature>
<evidence type="ECO:0000256" key="1">
    <source>
        <dbReference type="ARBA" id="ARBA00023235"/>
    </source>
</evidence>
<evidence type="ECO:0000259" key="4">
    <source>
        <dbReference type="Pfam" id="PF01261"/>
    </source>
</evidence>
<evidence type="ECO:0000313" key="6">
    <source>
        <dbReference type="Proteomes" id="UP000553706"/>
    </source>
</evidence>
<dbReference type="EC" id="5.3.1.22" evidence="5"/>
<evidence type="ECO:0000256" key="2">
    <source>
        <dbReference type="PIRNR" id="PIRNR006241"/>
    </source>
</evidence>
<dbReference type="SUPFAM" id="SSF51658">
    <property type="entry name" value="Xylose isomerase-like"/>
    <property type="match status" value="1"/>
</dbReference>
<proteinExistence type="inferred from homology"/>
<gene>
    <name evidence="5" type="ORF">HNP71_000941</name>
</gene>
<dbReference type="PANTHER" id="PTHR43489">
    <property type="entry name" value="ISOMERASE"/>
    <property type="match status" value="1"/>
</dbReference>
<keyword evidence="5" id="KW-0670">Pyruvate</keyword>
<dbReference type="GO" id="GO:0008903">
    <property type="term" value="F:hydroxypyruvate isomerase activity"/>
    <property type="evidence" value="ECO:0007669"/>
    <property type="project" value="UniProtKB-EC"/>
</dbReference>
<feature type="domain" description="Xylose isomerase-like TIM barrel" evidence="4">
    <location>
        <begin position="21"/>
        <end position="248"/>
    </location>
</feature>
<accession>A0A840VMJ6</accession>
<evidence type="ECO:0000313" key="5">
    <source>
        <dbReference type="EMBL" id="MBB5372690.1"/>
    </source>
</evidence>
<keyword evidence="1 2" id="KW-0413">Isomerase</keyword>
<dbReference type="Pfam" id="PF01261">
    <property type="entry name" value="AP_endonuc_2"/>
    <property type="match status" value="1"/>
</dbReference>
<sequence>MLRFSANISTLFTALPVAERIQAAARAGFKAVEMQFPYDLPAATLREAAHKAGVEFVLINIPAGDFAGGERGIACLPGREAEFLRGVRLAGDYANTLGCPRVNCLAGNLPEGETPEQCWDVLVENLRLAADMLTVRGVQLLVEPLNRADNPRFILNGYPDADALLTAVGKDNLTLQYDTYHAHAGGEDVLEGLTKRLMRIGHIQFSDYPGRGAPGTGELNFPRLFRAIRNLPYEGWTGAEYLCPSPGPGDFAWTAAA</sequence>
<comment type="caution">
    <text evidence="5">The sequence shown here is derived from an EMBL/GenBank/DDBJ whole genome shotgun (WGS) entry which is preliminary data.</text>
</comment>
<evidence type="ECO:0000256" key="3">
    <source>
        <dbReference type="PIRSR" id="PIRSR006241-50"/>
    </source>
</evidence>
<feature type="active site" description="Proton donor/acceptor" evidence="3">
    <location>
        <position position="240"/>
    </location>
</feature>
<dbReference type="RefSeq" id="WP_183265721.1">
    <property type="nucleotide sequence ID" value="NZ_JACHFJ010000003.1"/>
</dbReference>
<keyword evidence="6" id="KW-1185">Reference proteome</keyword>
<dbReference type="EMBL" id="JACHFJ010000003">
    <property type="protein sequence ID" value="MBB5372690.1"/>
    <property type="molecule type" value="Genomic_DNA"/>
</dbReference>
<dbReference type="PIRSF" id="PIRSF006241">
    <property type="entry name" value="HyI"/>
    <property type="match status" value="1"/>
</dbReference>